<feature type="compositionally biased region" description="Basic and acidic residues" evidence="1">
    <location>
        <begin position="1"/>
        <end position="11"/>
    </location>
</feature>
<dbReference type="OrthoDB" id="199347at2759"/>
<protein>
    <submittedName>
        <fullName evidence="3">Uncharacterized protein</fullName>
    </submittedName>
</protein>
<keyword evidence="2" id="KW-0472">Membrane</keyword>
<name>A0A9W7G350_9STRA</name>
<dbReference type="AlphaFoldDB" id="A0A9W7G350"/>
<feature type="transmembrane region" description="Helical" evidence="2">
    <location>
        <begin position="192"/>
        <end position="220"/>
    </location>
</feature>
<evidence type="ECO:0000256" key="1">
    <source>
        <dbReference type="SAM" id="MobiDB-lite"/>
    </source>
</evidence>
<feature type="compositionally biased region" description="Polar residues" evidence="1">
    <location>
        <begin position="20"/>
        <end position="37"/>
    </location>
</feature>
<evidence type="ECO:0000313" key="4">
    <source>
        <dbReference type="Proteomes" id="UP001165065"/>
    </source>
</evidence>
<feature type="region of interest" description="Disordered" evidence="1">
    <location>
        <begin position="1"/>
        <end position="43"/>
    </location>
</feature>
<evidence type="ECO:0000256" key="2">
    <source>
        <dbReference type="SAM" id="Phobius"/>
    </source>
</evidence>
<feature type="transmembrane region" description="Helical" evidence="2">
    <location>
        <begin position="153"/>
        <end position="172"/>
    </location>
</feature>
<proteinExistence type="predicted"/>
<comment type="caution">
    <text evidence="3">The sequence shown here is derived from an EMBL/GenBank/DDBJ whole genome shotgun (WGS) entry which is preliminary data.</text>
</comment>
<evidence type="ECO:0000313" key="3">
    <source>
        <dbReference type="EMBL" id="GMI30155.1"/>
    </source>
</evidence>
<keyword evidence="4" id="KW-1185">Reference proteome</keyword>
<dbReference type="EMBL" id="BRYA01000700">
    <property type="protein sequence ID" value="GMI30155.1"/>
    <property type="molecule type" value="Genomic_DNA"/>
</dbReference>
<sequence length="343" mass="37751">MKVKKFEDNKRSSKLPPMQFRTTSGTPLSHSNTSGSSQERRSHTFRTVASLASTLESTEWAWASTKVISLRIDGSLAYHVLRTADDVSEVFHGRDTASGRIDRLKFLHHLKLEAYEPLPTLPQALCRGDSLIHHWVDNPSVDLRSRILIMAEAIMLLCGLLLTVSADALFSNPCVLGESKTGTCSPLEIADLGLWVFMLATEAAALGTAAGTCNIISFLHDDDLRTWVLSNWIRYQSAQNCMTWTTMLSFPAAVVVRISLNTPTGIRNAVAGGFAFIILFIFMGNWMWPFSSAIRISTGWDFPMFFGEGNFNVMNNIFIGASPHKYKMKGGKGRGVGAAKVGP</sequence>
<reference evidence="4" key="1">
    <citation type="journal article" date="2023" name="Commun. Biol.">
        <title>Genome analysis of Parmales, the sister group of diatoms, reveals the evolutionary specialization of diatoms from phago-mixotrophs to photoautotrophs.</title>
        <authorList>
            <person name="Ban H."/>
            <person name="Sato S."/>
            <person name="Yoshikawa S."/>
            <person name="Yamada K."/>
            <person name="Nakamura Y."/>
            <person name="Ichinomiya M."/>
            <person name="Sato N."/>
            <person name="Blanc-Mathieu R."/>
            <person name="Endo H."/>
            <person name="Kuwata A."/>
            <person name="Ogata H."/>
        </authorList>
    </citation>
    <scope>NUCLEOTIDE SEQUENCE [LARGE SCALE GENOMIC DNA]</scope>
</reference>
<gene>
    <name evidence="3" type="ORF">TrCOL_g9253</name>
</gene>
<accession>A0A9W7G350</accession>
<keyword evidence="2" id="KW-0812">Transmembrane</keyword>
<organism evidence="3 4">
    <name type="scientific">Triparma columacea</name>
    <dbReference type="NCBI Taxonomy" id="722753"/>
    <lineage>
        <taxon>Eukaryota</taxon>
        <taxon>Sar</taxon>
        <taxon>Stramenopiles</taxon>
        <taxon>Ochrophyta</taxon>
        <taxon>Bolidophyceae</taxon>
        <taxon>Parmales</taxon>
        <taxon>Triparmaceae</taxon>
        <taxon>Triparma</taxon>
    </lineage>
</organism>
<feature type="transmembrane region" description="Helical" evidence="2">
    <location>
        <begin position="266"/>
        <end position="288"/>
    </location>
</feature>
<dbReference type="Proteomes" id="UP001165065">
    <property type="component" value="Unassembled WGS sequence"/>
</dbReference>
<keyword evidence="2" id="KW-1133">Transmembrane helix</keyword>
<feature type="transmembrane region" description="Helical" evidence="2">
    <location>
        <begin position="241"/>
        <end position="260"/>
    </location>
</feature>